<proteinExistence type="predicted"/>
<reference evidence="2" key="1">
    <citation type="submission" date="2017-01" db="EMBL/GenBank/DDBJ databases">
        <authorList>
            <person name="Wang Y."/>
            <person name="White M."/>
            <person name="Kvist S."/>
            <person name="Moncalvo J.-M."/>
        </authorList>
    </citation>
    <scope>NUCLEOTIDE SEQUENCE [LARGE SCALE GENOMIC DNA]</scope>
    <source>
        <strain evidence="2">COL-18-3</strain>
    </source>
</reference>
<dbReference type="AlphaFoldDB" id="A0A1R1PCY2"/>
<sequence length="151" mass="17444">MKNIKTFRNKRNNIKDEKFGIESTKLNYVLDTSPEVHRSRLVIPKISSLITTDFEKEHVRENTKSVKVIVNVERQNYESVTDSDLCKLLDYRIAKFFHNNGLSSDMIDDPSFTSFISLLRPSYRPPSTEKIATLRNLIGMGGLTEEEMLED</sequence>
<protein>
    <submittedName>
        <fullName evidence="1">Uncharacterized protein</fullName>
    </submittedName>
</protein>
<accession>A0A1R1PCY2</accession>
<keyword evidence="2" id="KW-1185">Reference proteome</keyword>
<name>A0A1R1PCY2_ZANCU</name>
<evidence type="ECO:0000313" key="2">
    <source>
        <dbReference type="Proteomes" id="UP000188320"/>
    </source>
</evidence>
<gene>
    <name evidence="1" type="ORF">AX774_g7765</name>
</gene>
<organism evidence="1 2">
    <name type="scientific">Zancudomyces culisetae</name>
    <name type="common">Gut fungus</name>
    <name type="synonym">Smittium culisetae</name>
    <dbReference type="NCBI Taxonomy" id="1213189"/>
    <lineage>
        <taxon>Eukaryota</taxon>
        <taxon>Fungi</taxon>
        <taxon>Fungi incertae sedis</taxon>
        <taxon>Zoopagomycota</taxon>
        <taxon>Kickxellomycotina</taxon>
        <taxon>Harpellomycetes</taxon>
        <taxon>Harpellales</taxon>
        <taxon>Legeriomycetaceae</taxon>
        <taxon>Zancudomyces</taxon>
    </lineage>
</organism>
<dbReference type="EMBL" id="LSSK01001772">
    <property type="protein sequence ID" value="OMH78836.1"/>
    <property type="molecule type" value="Genomic_DNA"/>
</dbReference>
<evidence type="ECO:0000313" key="1">
    <source>
        <dbReference type="EMBL" id="OMH78836.1"/>
    </source>
</evidence>
<dbReference type="Proteomes" id="UP000188320">
    <property type="component" value="Unassembled WGS sequence"/>
</dbReference>
<comment type="caution">
    <text evidence="1">The sequence shown here is derived from an EMBL/GenBank/DDBJ whole genome shotgun (WGS) entry which is preliminary data.</text>
</comment>